<feature type="region of interest" description="Disordered" evidence="1">
    <location>
        <begin position="1"/>
        <end position="63"/>
    </location>
</feature>
<sequence>MKDKQRSRHEDNANNKLSYLPPSPPSHQKSPQDSHFQSSSAPVGRPPPIMQQPYLLNNNVDNGDDMIDPSDMYVLEEMNAFLLATQEGEPSSLPPSSSNHCFDTMNECPMDFDLCDILGENTGDMDDDLMSFTSDNNDLFPPLPDSNDRTREA</sequence>
<dbReference type="Proteomes" id="UP000054107">
    <property type="component" value="Unassembled WGS sequence"/>
</dbReference>
<gene>
    <name evidence="2" type="primary">PARPA_02985.1 scaffold 6049</name>
</gene>
<proteinExistence type="predicted"/>
<keyword evidence="3" id="KW-1185">Reference proteome</keyword>
<name>A0A0B7MTY8_9FUNG</name>
<accession>A0A0B7MTY8</accession>
<feature type="region of interest" description="Disordered" evidence="1">
    <location>
        <begin position="126"/>
        <end position="153"/>
    </location>
</feature>
<evidence type="ECO:0000313" key="3">
    <source>
        <dbReference type="Proteomes" id="UP000054107"/>
    </source>
</evidence>
<protein>
    <submittedName>
        <fullName evidence="2">Uncharacterized protein</fullName>
    </submittedName>
</protein>
<feature type="compositionally biased region" description="Basic and acidic residues" evidence="1">
    <location>
        <begin position="1"/>
        <end position="13"/>
    </location>
</feature>
<reference evidence="2 3" key="1">
    <citation type="submission" date="2014-09" db="EMBL/GenBank/DDBJ databases">
        <authorList>
            <person name="Ellenberger Sabrina"/>
        </authorList>
    </citation>
    <scope>NUCLEOTIDE SEQUENCE [LARGE SCALE GENOMIC DNA]</scope>
    <source>
        <strain evidence="2 3">CBS 412.66</strain>
    </source>
</reference>
<dbReference type="EMBL" id="LN721642">
    <property type="protein sequence ID" value="CEP09486.1"/>
    <property type="molecule type" value="Genomic_DNA"/>
</dbReference>
<dbReference type="AlphaFoldDB" id="A0A0B7MTY8"/>
<feature type="compositionally biased region" description="Low complexity" evidence="1">
    <location>
        <begin position="26"/>
        <end position="35"/>
    </location>
</feature>
<organism evidence="2 3">
    <name type="scientific">Parasitella parasitica</name>
    <dbReference type="NCBI Taxonomy" id="35722"/>
    <lineage>
        <taxon>Eukaryota</taxon>
        <taxon>Fungi</taxon>
        <taxon>Fungi incertae sedis</taxon>
        <taxon>Mucoromycota</taxon>
        <taxon>Mucoromycotina</taxon>
        <taxon>Mucoromycetes</taxon>
        <taxon>Mucorales</taxon>
        <taxon>Mucorineae</taxon>
        <taxon>Mucoraceae</taxon>
        <taxon>Parasitella</taxon>
    </lineage>
</organism>
<evidence type="ECO:0000313" key="2">
    <source>
        <dbReference type="EMBL" id="CEP09486.1"/>
    </source>
</evidence>
<dbReference type="OrthoDB" id="2269237at2759"/>
<evidence type="ECO:0000256" key="1">
    <source>
        <dbReference type="SAM" id="MobiDB-lite"/>
    </source>
</evidence>